<evidence type="ECO:0000256" key="7">
    <source>
        <dbReference type="SAM" id="Phobius"/>
    </source>
</evidence>
<feature type="domain" description="Bacterial sugar transferase" evidence="8">
    <location>
        <begin position="305"/>
        <end position="493"/>
    </location>
</feature>
<dbReference type="NCBIfam" id="TIGR03025">
    <property type="entry name" value="EPS_sugtrans"/>
    <property type="match status" value="1"/>
</dbReference>
<dbReference type="AlphaFoldDB" id="A0A6L9G8R5"/>
<keyword evidence="6 7" id="KW-0472">Membrane</keyword>
<evidence type="ECO:0000313" key="10">
    <source>
        <dbReference type="Proteomes" id="UP000477543"/>
    </source>
</evidence>
<keyword evidence="5 7" id="KW-1133">Transmembrane helix</keyword>
<dbReference type="Pfam" id="PF02397">
    <property type="entry name" value="Bac_transf"/>
    <property type="match status" value="1"/>
</dbReference>
<dbReference type="InterPro" id="IPR003362">
    <property type="entry name" value="Bact_transf"/>
</dbReference>
<evidence type="ECO:0000259" key="8">
    <source>
        <dbReference type="Pfam" id="PF02397"/>
    </source>
</evidence>
<feature type="transmembrane region" description="Helical" evidence="7">
    <location>
        <begin position="310"/>
        <end position="331"/>
    </location>
</feature>
<evidence type="ECO:0000256" key="3">
    <source>
        <dbReference type="ARBA" id="ARBA00022679"/>
    </source>
</evidence>
<comment type="caution">
    <text evidence="9">The sequence shown here is derived from an EMBL/GenBank/DDBJ whole genome shotgun (WGS) entry which is preliminary data.</text>
</comment>
<comment type="similarity">
    <text evidence="2">Belongs to the bacterial sugar transferase family.</text>
</comment>
<feature type="transmembrane region" description="Helical" evidence="7">
    <location>
        <begin position="49"/>
        <end position="68"/>
    </location>
</feature>
<evidence type="ECO:0000256" key="1">
    <source>
        <dbReference type="ARBA" id="ARBA00004141"/>
    </source>
</evidence>
<feature type="transmembrane region" description="Helical" evidence="7">
    <location>
        <begin position="114"/>
        <end position="132"/>
    </location>
</feature>
<evidence type="ECO:0000256" key="6">
    <source>
        <dbReference type="ARBA" id="ARBA00023136"/>
    </source>
</evidence>
<name>A0A6L9G8R5_9MICC</name>
<dbReference type="Proteomes" id="UP000477543">
    <property type="component" value="Unassembled WGS sequence"/>
</dbReference>
<dbReference type="PANTHER" id="PTHR30576:SF10">
    <property type="entry name" value="SLL5057 PROTEIN"/>
    <property type="match status" value="1"/>
</dbReference>
<protein>
    <submittedName>
        <fullName evidence="9">Exopolysaccharide biosynthesis polyprenyl glycosylphosphotransferase</fullName>
    </submittedName>
</protein>
<feature type="transmembrane region" description="Helical" evidence="7">
    <location>
        <begin position="74"/>
        <end position="93"/>
    </location>
</feature>
<sequence length="498" mass="55391">MSNTYGVWGKPGLAGQVHGRARSSGTSLAWPTDARITSATWRKRFTRRLAISDTVLLVVITTILWFALPVPAPVDLAVNIASMVVLLLALTLMRTRTTEVIGIGVREYKRVVDAAALSAGLVAVAIMIFEVYDSRQELLIFYPTALVVLLASRWLWRRWLLAKAAQGYALSQVLVVGGTEDIAYVVRQLRKNAEAAYKVVGLLADQECNEKLVSIGVPVHQGLDSLERAVEDTGADSVIVAGPLEGGNTALKDLSWRLERTRTNVVVVSSLTNVAGPRISTRPVEGLPLMHVEMPSFVGGHHVVKRAMDIVLSSIALVCLAPVFVVLALLVRRDSSGPVFFSQVRVGQHGKTFRMYKFRSMVVNAEAELERLKELNEGNGVLFKMREDPRVTRVGTWLRKYSLDELPQIYNVLRGDMSLVGPRPPLPSEVEEYRGHTGRRLFIKPGLTGLWQINGRSDLDWEESVRLDLYYVENWSVTGDLMIMWRTFKVMLKPEGAY</sequence>
<organism evidence="9 10">
    <name type="scientific">Glutamicibacter soli</name>
    <dbReference type="NCBI Taxonomy" id="453836"/>
    <lineage>
        <taxon>Bacteria</taxon>
        <taxon>Bacillati</taxon>
        <taxon>Actinomycetota</taxon>
        <taxon>Actinomycetes</taxon>
        <taxon>Micrococcales</taxon>
        <taxon>Micrococcaceae</taxon>
        <taxon>Glutamicibacter</taxon>
    </lineage>
</organism>
<keyword evidence="3 9" id="KW-0808">Transferase</keyword>
<dbReference type="EMBL" id="WYDN01000010">
    <property type="protein sequence ID" value="NAZ16790.1"/>
    <property type="molecule type" value="Genomic_DNA"/>
</dbReference>
<evidence type="ECO:0000256" key="4">
    <source>
        <dbReference type="ARBA" id="ARBA00022692"/>
    </source>
</evidence>
<dbReference type="GO" id="GO:0016020">
    <property type="term" value="C:membrane"/>
    <property type="evidence" value="ECO:0007669"/>
    <property type="project" value="UniProtKB-SubCell"/>
</dbReference>
<proteinExistence type="inferred from homology"/>
<gene>
    <name evidence="9" type="ORF">GT020_12070</name>
</gene>
<evidence type="ECO:0000256" key="5">
    <source>
        <dbReference type="ARBA" id="ARBA00022989"/>
    </source>
</evidence>
<dbReference type="InterPro" id="IPR017475">
    <property type="entry name" value="EPS_sugar_tfrase"/>
</dbReference>
<evidence type="ECO:0000313" key="9">
    <source>
        <dbReference type="EMBL" id="NAZ16790.1"/>
    </source>
</evidence>
<keyword evidence="4 7" id="KW-0812">Transmembrane</keyword>
<dbReference type="Gene3D" id="3.40.50.720">
    <property type="entry name" value="NAD(P)-binding Rossmann-like Domain"/>
    <property type="match status" value="1"/>
</dbReference>
<dbReference type="PANTHER" id="PTHR30576">
    <property type="entry name" value="COLANIC BIOSYNTHESIS UDP-GLUCOSE LIPID CARRIER TRANSFERASE"/>
    <property type="match status" value="1"/>
</dbReference>
<comment type="subcellular location">
    <subcellularLocation>
        <location evidence="1">Membrane</location>
        <topology evidence="1">Multi-pass membrane protein</topology>
    </subcellularLocation>
</comment>
<dbReference type="Pfam" id="PF13727">
    <property type="entry name" value="CoA_binding_3"/>
    <property type="match status" value="1"/>
</dbReference>
<dbReference type="GO" id="GO:0016780">
    <property type="term" value="F:phosphotransferase activity, for other substituted phosphate groups"/>
    <property type="evidence" value="ECO:0007669"/>
    <property type="project" value="TreeGrafter"/>
</dbReference>
<feature type="transmembrane region" description="Helical" evidence="7">
    <location>
        <begin position="138"/>
        <end position="156"/>
    </location>
</feature>
<accession>A0A6L9G8R5</accession>
<reference evidence="9 10" key="1">
    <citation type="submission" date="2020-01" db="EMBL/GenBank/DDBJ databases">
        <title>Glutamicibacter soli M275.</title>
        <authorList>
            <person name="Meng X."/>
        </authorList>
    </citation>
    <scope>NUCLEOTIDE SEQUENCE [LARGE SCALE GENOMIC DNA]</scope>
    <source>
        <strain evidence="9 10">M275</strain>
    </source>
</reference>
<evidence type="ECO:0000256" key="2">
    <source>
        <dbReference type="ARBA" id="ARBA00006464"/>
    </source>
</evidence>